<reference evidence="14 15" key="3">
    <citation type="submission" date="2018-08" db="EMBL/GenBank/DDBJ databases">
        <title>A genome reference for cultivated species of the human gut microbiota.</title>
        <authorList>
            <person name="Zou Y."/>
            <person name="Xue W."/>
            <person name="Luo G."/>
        </authorList>
    </citation>
    <scope>NUCLEOTIDE SEQUENCE [LARGE SCALE GENOMIC DNA]</scope>
    <source>
        <strain evidence="9 16">AF06-19</strain>
        <strain evidence="8 18">AF12-8</strain>
        <strain evidence="10 17">AM44-1AT</strain>
        <strain evidence="7 15">OM05-6AA</strain>
        <strain evidence="6 14">TM10-3</strain>
    </source>
</reference>
<dbReference type="Gene3D" id="3.30.2020.10">
    <property type="entry name" value="NE0471-like N-terminal domain"/>
    <property type="match status" value="1"/>
</dbReference>
<evidence type="ECO:0000313" key="12">
    <source>
        <dbReference type="Proteomes" id="UP000049472"/>
    </source>
</evidence>
<evidence type="ECO:0000313" key="7">
    <source>
        <dbReference type="EMBL" id="RGN21740.1"/>
    </source>
</evidence>
<dbReference type="EMBL" id="VSTF01000014">
    <property type="protein sequence ID" value="TYL57991.1"/>
    <property type="molecule type" value="Genomic_DNA"/>
</dbReference>
<reference evidence="5" key="8">
    <citation type="submission" date="2020-02" db="EMBL/GenBank/DDBJ databases">
        <authorList>
            <person name="Littmann E."/>
            <person name="Sorbara M."/>
        </authorList>
    </citation>
    <scope>NUCLEOTIDE SEQUENCE</scope>
    <source>
        <strain evidence="5">MSK.16.45</strain>
    </source>
</reference>
<dbReference type="Pfam" id="PF10387">
    <property type="entry name" value="DUF2442"/>
    <property type="match status" value="1"/>
</dbReference>
<evidence type="ECO:0000313" key="9">
    <source>
        <dbReference type="EMBL" id="RGW89792.1"/>
    </source>
</evidence>
<dbReference type="Proteomes" id="UP000049472">
    <property type="component" value="Unassembled WGS sequence"/>
</dbReference>
<accession>A0A0M6WSR4</accession>
<evidence type="ECO:0000313" key="13">
    <source>
        <dbReference type="Proteomes" id="UP000095673"/>
    </source>
</evidence>
<protein>
    <submittedName>
        <fullName evidence="3">DUF2442 domain-containing protein</fullName>
    </submittedName>
    <submittedName>
        <fullName evidence="2">Protein of uncharacterized function (DUF2442)</fullName>
    </submittedName>
</protein>
<dbReference type="RefSeq" id="WP_012743608.1">
    <property type="nucleotide sequence ID" value="NZ_AP031452.1"/>
</dbReference>
<dbReference type="Proteomes" id="UP000465607">
    <property type="component" value="Unassembled WGS sequence"/>
</dbReference>
<dbReference type="EMBL" id="CVRQ01000023">
    <property type="protein sequence ID" value="CRL39581.1"/>
    <property type="molecule type" value="Genomic_DNA"/>
</dbReference>
<organism evidence="1 12">
    <name type="scientific">Agathobacter rectalis</name>
    <dbReference type="NCBI Taxonomy" id="39491"/>
    <lineage>
        <taxon>Bacteria</taxon>
        <taxon>Bacillati</taxon>
        <taxon>Bacillota</taxon>
        <taxon>Clostridia</taxon>
        <taxon>Lachnospirales</taxon>
        <taxon>Lachnospiraceae</taxon>
        <taxon>Agathobacter</taxon>
    </lineage>
</organism>
<dbReference type="Proteomes" id="UP000260970">
    <property type="component" value="Unassembled WGS sequence"/>
</dbReference>
<evidence type="ECO:0000313" key="6">
    <source>
        <dbReference type="EMBL" id="RGI69555.1"/>
    </source>
</evidence>
<sequence length="101" mass="11369">MFEVNGIAYASEKSNKISITDAKVTDHLMMIVTFSGGEKRVFDASVLTGSAFKPLEDDAIFSNFKIMHGVITWMNDEIDCAPEYIYEHSFEYEDNTSPIAM</sequence>
<dbReference type="OrthoDB" id="427321at2"/>
<dbReference type="AlphaFoldDB" id="A0A0M6WSR4"/>
<name>A0A0M6WSR4_9FIRM</name>
<dbReference type="EMBL" id="WKQV01000003">
    <property type="protein sequence ID" value="MSD26345.1"/>
    <property type="molecule type" value="Genomic_DNA"/>
</dbReference>
<evidence type="ECO:0000313" key="5">
    <source>
        <dbReference type="EMBL" id="NSC76477.1"/>
    </source>
</evidence>
<evidence type="ECO:0000313" key="4">
    <source>
        <dbReference type="EMBL" id="MSD26345.1"/>
    </source>
</evidence>
<dbReference type="Proteomes" id="UP000286581">
    <property type="component" value="Unassembled WGS sequence"/>
</dbReference>
<dbReference type="EMBL" id="JAQLYE010000033">
    <property type="protein sequence ID" value="MDB8019086.1"/>
    <property type="molecule type" value="Genomic_DNA"/>
</dbReference>
<keyword evidence="12" id="KW-1185">Reference proteome</keyword>
<dbReference type="EMBL" id="QSAE01000033">
    <property type="protein sequence ID" value="RGW39173.1"/>
    <property type="molecule type" value="Genomic_DNA"/>
</dbReference>
<dbReference type="SUPFAM" id="SSF143880">
    <property type="entry name" value="NE0471 N-terminal domain-like"/>
    <property type="match status" value="1"/>
</dbReference>
<evidence type="ECO:0000313" key="3">
    <source>
        <dbReference type="EMBL" id="MDB8019086.1"/>
    </source>
</evidence>
<dbReference type="EMBL" id="QSFB01000002">
    <property type="protein sequence ID" value="RHA16211.1"/>
    <property type="molecule type" value="Genomic_DNA"/>
</dbReference>
<dbReference type="EMBL" id="CYXM01000001">
    <property type="protein sequence ID" value="CUM72227.1"/>
    <property type="molecule type" value="Genomic_DNA"/>
</dbReference>
<evidence type="ECO:0000313" key="17">
    <source>
        <dbReference type="Proteomes" id="UP000286341"/>
    </source>
</evidence>
<evidence type="ECO:0000313" key="2">
    <source>
        <dbReference type="EMBL" id="CUM72227.1"/>
    </source>
</evidence>
<evidence type="ECO:0000313" key="16">
    <source>
        <dbReference type="Proteomes" id="UP000283683"/>
    </source>
</evidence>
<dbReference type="Proteomes" id="UP001193756">
    <property type="component" value="Unassembled WGS sequence"/>
</dbReference>
<reference evidence="11 19" key="6">
    <citation type="submission" date="2019-09" db="EMBL/GenBank/DDBJ databases">
        <title>Strain-level analysis of Eubacterium rectale using genomes from metagenomes.</title>
        <authorList>
            <person name="Karcher N."/>
            <person name="Segata N."/>
        </authorList>
    </citation>
    <scope>NUCLEOTIDE SEQUENCE [LARGE SCALE GENOMIC DNA]</scope>
    <source>
        <strain evidence="11 19">T3WBe13</strain>
    </source>
</reference>
<dbReference type="Proteomes" id="UP000324327">
    <property type="component" value="Unassembled WGS sequence"/>
</dbReference>
<evidence type="ECO:0000313" key="18">
    <source>
        <dbReference type="Proteomes" id="UP000286581"/>
    </source>
</evidence>
<dbReference type="GeneID" id="86989558"/>
<dbReference type="Proteomes" id="UP000283683">
    <property type="component" value="Unassembled WGS sequence"/>
</dbReference>
<evidence type="ECO:0000313" key="19">
    <source>
        <dbReference type="Proteomes" id="UP000324327"/>
    </source>
</evidence>
<dbReference type="Proteomes" id="UP000260642">
    <property type="component" value="Unassembled WGS sequence"/>
</dbReference>
<reference evidence="1" key="1">
    <citation type="submission" date="2015-05" db="EMBL/GenBank/DDBJ databases">
        <authorList>
            <person name="Wang D.B."/>
            <person name="Wang M."/>
        </authorList>
    </citation>
    <scope>NUCLEOTIDE SEQUENCE [LARGE SCALE GENOMIC DNA]</scope>
    <source>
        <strain evidence="1">T1-815</strain>
    </source>
</reference>
<evidence type="ECO:0000313" key="8">
    <source>
        <dbReference type="EMBL" id="RGW39173.1"/>
    </source>
</evidence>
<reference evidence="11 19" key="5">
    <citation type="submission" date="2019-08" db="EMBL/GenBank/DDBJ databases">
        <authorList>
            <person name="Duncan S."/>
            <person name="Walker A."/>
        </authorList>
    </citation>
    <scope>NUCLEOTIDE SEQUENCE [LARGE SCALE GENOMIC DNA]</scope>
    <source>
        <strain evidence="11 19">T3WBe13</strain>
    </source>
</reference>
<evidence type="ECO:0000313" key="1">
    <source>
        <dbReference type="EMBL" id="CRL39581.1"/>
    </source>
</evidence>
<reference evidence="4 20" key="4">
    <citation type="journal article" date="2019" name="Nat. Med.">
        <title>A library of human gut bacterial isolates paired with longitudinal multiomics data enables mechanistic microbiome research.</title>
        <authorList>
            <person name="Poyet M."/>
            <person name="Groussin M."/>
            <person name="Gibbons S.M."/>
            <person name="Avila-Pacheco J."/>
            <person name="Jiang X."/>
            <person name="Kearney S.M."/>
            <person name="Perrotta A.R."/>
            <person name="Berdy B."/>
            <person name="Zhao S."/>
            <person name="Lieberman T.D."/>
            <person name="Swanson P.K."/>
            <person name="Smith M."/>
            <person name="Roesemann S."/>
            <person name="Alexander J.E."/>
            <person name="Rich S.A."/>
            <person name="Livny J."/>
            <person name="Vlamakis H."/>
            <person name="Clish C."/>
            <person name="Bullock K."/>
            <person name="Deik A."/>
            <person name="Scott J."/>
            <person name="Pierce K.A."/>
            <person name="Xavier R.J."/>
            <person name="Alm E.J."/>
        </authorList>
    </citation>
    <scope>NUCLEOTIDE SEQUENCE [LARGE SCALE GENOMIC DNA]</scope>
    <source>
        <strain evidence="4 20">BIOML-A5</strain>
    </source>
</reference>
<evidence type="ECO:0000313" key="15">
    <source>
        <dbReference type="Proteomes" id="UP000260970"/>
    </source>
</evidence>
<dbReference type="Proteomes" id="UP001212823">
    <property type="component" value="Unassembled WGS sequence"/>
</dbReference>
<reference evidence="5" key="7">
    <citation type="journal article" date="2020" name="Cell Host Microbe">
        <title>Functional and Genomic Variation between Human-Derived Isolates of Lachnospiraceae Reveals Inter- and Intra-Species Diversity.</title>
        <authorList>
            <person name="Sorbara M.T."/>
            <person name="Littmann E.R."/>
            <person name="Fontana E."/>
            <person name="Moody T.U."/>
            <person name="Kohout C.E."/>
            <person name="Gjonbalaj M."/>
            <person name="Eaton V."/>
            <person name="Seok R."/>
            <person name="Leiner I.M."/>
            <person name="Pamer E.G."/>
        </authorList>
    </citation>
    <scope>NUCLEOTIDE SEQUENCE</scope>
    <source>
        <strain evidence="5">MSK.16.45</strain>
    </source>
</reference>
<reference evidence="3" key="9">
    <citation type="submission" date="2023-01" db="EMBL/GenBank/DDBJ databases">
        <title>Human gut microbiome strain richness.</title>
        <authorList>
            <person name="Chen-Liaw A."/>
        </authorList>
    </citation>
    <scope>NUCLEOTIDE SEQUENCE</scope>
    <source>
        <strain evidence="3">1001283st1_D2_1001283B150209_150212</strain>
    </source>
</reference>
<proteinExistence type="predicted"/>
<evidence type="ECO:0000313" key="14">
    <source>
        <dbReference type="Proteomes" id="UP000260642"/>
    </source>
</evidence>
<dbReference type="InterPro" id="IPR018841">
    <property type="entry name" value="DUF2442"/>
</dbReference>
<dbReference type="EMBL" id="QSUG01000012">
    <property type="protein sequence ID" value="RGN21740.1"/>
    <property type="molecule type" value="Genomic_DNA"/>
</dbReference>
<dbReference type="Proteomes" id="UP000286341">
    <property type="component" value="Unassembled WGS sequence"/>
</dbReference>
<evidence type="ECO:0000313" key="11">
    <source>
        <dbReference type="EMBL" id="TYL57991.1"/>
    </source>
</evidence>
<dbReference type="EMBL" id="JAAIMP010000004">
    <property type="protein sequence ID" value="NSC76477.1"/>
    <property type="molecule type" value="Genomic_DNA"/>
</dbReference>
<dbReference type="Proteomes" id="UP000095673">
    <property type="component" value="Unassembled WGS sequence"/>
</dbReference>
<evidence type="ECO:0000313" key="20">
    <source>
        <dbReference type="Proteomes" id="UP000465607"/>
    </source>
</evidence>
<gene>
    <name evidence="10" type="ORF">DW948_02500</name>
    <name evidence="9" type="ORF">DWV45_01580</name>
    <name evidence="8" type="ORF">DWV78_10630</name>
    <name evidence="7" type="ORF">DXB72_11775</name>
    <name evidence="6" type="ORF">DXD95_03455</name>
    <name evidence="2" type="ORF">ERS852580_00235</name>
    <name evidence="11" type="ORF">FYL31_11625</name>
    <name evidence="5" type="ORF">G4312_04100</name>
    <name evidence="4" type="ORF">GKE44_03965</name>
    <name evidence="3" type="ORF">PNE45_13770</name>
    <name evidence="1" type="ORF">T1815_21041</name>
</gene>
<reference evidence="12" key="2">
    <citation type="submission" date="2015-05" db="EMBL/GenBank/DDBJ databases">
        <authorList>
            <consortium name="Pathogen Informatics"/>
        </authorList>
    </citation>
    <scope>NUCLEOTIDE SEQUENCE [LARGE SCALE GENOMIC DNA]</scope>
    <source>
        <strain evidence="2 13">2789STDY5834968</strain>
        <strain evidence="12">T1-815</strain>
    </source>
</reference>
<dbReference type="EMBL" id="QSOB01000004">
    <property type="protein sequence ID" value="RGI69555.1"/>
    <property type="molecule type" value="Genomic_DNA"/>
</dbReference>
<dbReference type="EMBL" id="QSAZ01000001">
    <property type="protein sequence ID" value="RGW89792.1"/>
    <property type="molecule type" value="Genomic_DNA"/>
</dbReference>
<dbReference type="InterPro" id="IPR036782">
    <property type="entry name" value="NE0471-like_N"/>
</dbReference>
<evidence type="ECO:0000313" key="10">
    <source>
        <dbReference type="EMBL" id="RHA16211.1"/>
    </source>
</evidence>